<protein>
    <submittedName>
        <fullName evidence="10">Glycosyl hydrolase</fullName>
    </submittedName>
</protein>
<evidence type="ECO:0000256" key="1">
    <source>
        <dbReference type="ARBA" id="ARBA00006768"/>
    </source>
</evidence>
<evidence type="ECO:0000256" key="3">
    <source>
        <dbReference type="ARBA" id="ARBA00023295"/>
    </source>
</evidence>
<dbReference type="InterPro" id="IPR037018">
    <property type="entry name" value="GH65_N"/>
</dbReference>
<dbReference type="PANTHER" id="PTHR11051">
    <property type="entry name" value="GLYCOSYL HYDROLASE-RELATED"/>
    <property type="match status" value="1"/>
</dbReference>
<dbReference type="GO" id="GO:0004553">
    <property type="term" value="F:hydrolase activity, hydrolyzing O-glycosyl compounds"/>
    <property type="evidence" value="ECO:0007669"/>
    <property type="project" value="TreeGrafter"/>
</dbReference>
<sequence length="819" mass="90169">MPASTDPAAEGLAVGRTAAAPGVPHILIPRGTTVIRERAYPVDPWHIRETRLDLDVLAQSESVFALSNGHIGLRGNLDEGEPHGLPGTYLNSFYELRPLPYAEAGYGFPESGQTVVNVTNAKPIRLLVDDEPFDVRYGDLRSHERVLDLRAGTLERTVEWVSPAGQAVRVKSTRLVSFTQRAVVAICYEVEPLEGPARLIVQSELVANESLPPTSKDPRVAAVLDHPLQAEELLDQAAGGLLVHRTKASNLRMAAAMEHLVETPGKHAVTTEGHPDWLRTTVAAQLQPGQKLRVIKLAAYGWSSKRSLPALRDQVGAALASARLTGWDGLVDAQREFLDAFWDHSDVRVEGDPEVQQAVRFGLFHVLQAGARAEKRPIGSKGLTGPGYDGHTFWDAETFVLPVLTYTQPSAAADVLRWRHATLPLARERAQTLGLKGAAFPWRTIRGHECSAYWPAGTAGFHIGADIADAVRRYVKVTGDVQFEREVGLELLVETARLWRSLGHHDRHGRFHIDGVTGPDEYTAVVDDNIYTNLMAQTNLYAAADAAQRHPDLARKLGVDEEETASWRDAAAAVHIPYDRELQVHQQSEGFTRLQEWDFENTPPEAYPLLLNYPYFDLYRKQVVKQADLVMAMYVRGDAFTPEEKARNFAYYDARTVRDSSLSACIQAVMAAEVGHLELAHDYLGEAALMDLHDLHRNARDGVHMASLAGSWIALVAGLGGMRDFDGVLTFAPRLPSKINRLDFALLWRGLRVRVDVSAEEVTYTLRNGGGSARLDIIHHGEPVTITQVKPVTLKIPPAPPKGPAPQQPDGRAPVRRAV</sequence>
<dbReference type="PANTHER" id="PTHR11051:SF13">
    <property type="entry name" value="GLYCOSYL TRANSFERASE"/>
    <property type="match status" value="1"/>
</dbReference>
<evidence type="ECO:0000259" key="8">
    <source>
        <dbReference type="Pfam" id="PF03633"/>
    </source>
</evidence>
<dbReference type="FunFam" id="2.70.98.40:FF:000001">
    <property type="entry name" value="Family 65 glycosyl hydrolase"/>
    <property type="match status" value="1"/>
</dbReference>
<name>A0A8J3Y892_9ACTN</name>
<dbReference type="AlphaFoldDB" id="A0A8J3Y892"/>
<dbReference type="InterPro" id="IPR005196">
    <property type="entry name" value="Glyco_hydro_65_N"/>
</dbReference>
<evidence type="ECO:0000313" key="11">
    <source>
        <dbReference type="Proteomes" id="UP000652013"/>
    </source>
</evidence>
<dbReference type="InterPro" id="IPR005194">
    <property type="entry name" value="Glyco_hydro_65_C"/>
</dbReference>
<feature type="region of interest" description="Disordered" evidence="6">
    <location>
        <begin position="796"/>
        <end position="819"/>
    </location>
</feature>
<dbReference type="Proteomes" id="UP000652013">
    <property type="component" value="Unassembled WGS sequence"/>
</dbReference>
<keyword evidence="3" id="KW-0326">Glycosidase</keyword>
<comment type="similarity">
    <text evidence="1">Belongs to the glycosyl hydrolase 65 family.</text>
</comment>
<dbReference type="InterPro" id="IPR012341">
    <property type="entry name" value="6hp_glycosidase-like_sf"/>
</dbReference>
<dbReference type="EMBL" id="BOOY01000025">
    <property type="protein sequence ID" value="GIJ03816.1"/>
    <property type="molecule type" value="Genomic_DNA"/>
</dbReference>
<evidence type="ECO:0000256" key="4">
    <source>
        <dbReference type="PIRSR" id="PIRSR036289-50"/>
    </source>
</evidence>
<feature type="binding site" evidence="5">
    <location>
        <begin position="625"/>
        <end position="626"/>
    </location>
    <ligand>
        <name>substrate</name>
    </ligand>
</feature>
<dbReference type="Gene3D" id="2.60.420.10">
    <property type="entry name" value="Maltose phosphorylase, domain 3"/>
    <property type="match status" value="1"/>
</dbReference>
<evidence type="ECO:0000256" key="2">
    <source>
        <dbReference type="ARBA" id="ARBA00022801"/>
    </source>
</evidence>
<feature type="domain" description="Glycoside hydrolase family 65 N-terminal" evidence="9">
    <location>
        <begin position="49"/>
        <end position="303"/>
    </location>
</feature>
<dbReference type="Pfam" id="PF03633">
    <property type="entry name" value="Glyco_hydro_65C"/>
    <property type="match status" value="1"/>
</dbReference>
<dbReference type="InterPro" id="IPR017045">
    <property type="entry name" value="Malt_Pase/Glycosyl_Hdrlase"/>
</dbReference>
<gene>
    <name evidence="10" type="ORF">Sya03_31680</name>
</gene>
<feature type="active site" description="Proton donor" evidence="4">
    <location>
        <position position="521"/>
    </location>
</feature>
<feature type="compositionally biased region" description="Pro residues" evidence="6">
    <location>
        <begin position="797"/>
        <end position="807"/>
    </location>
</feature>
<dbReference type="GO" id="GO:0030246">
    <property type="term" value="F:carbohydrate binding"/>
    <property type="evidence" value="ECO:0007669"/>
    <property type="project" value="InterPro"/>
</dbReference>
<evidence type="ECO:0000256" key="6">
    <source>
        <dbReference type="SAM" id="MobiDB-lite"/>
    </source>
</evidence>
<reference evidence="10" key="1">
    <citation type="submission" date="2021-01" db="EMBL/GenBank/DDBJ databases">
        <title>Whole genome shotgun sequence of Spirilliplanes yamanashiensis NBRC 15828.</title>
        <authorList>
            <person name="Komaki H."/>
            <person name="Tamura T."/>
        </authorList>
    </citation>
    <scope>NUCLEOTIDE SEQUENCE</scope>
    <source>
        <strain evidence="10">NBRC 15828</strain>
    </source>
</reference>
<comment type="caution">
    <text evidence="10">The sequence shown here is derived from an EMBL/GenBank/DDBJ whole genome shotgun (WGS) entry which is preliminary data.</text>
</comment>
<organism evidence="10 11">
    <name type="scientific">Spirilliplanes yamanashiensis</name>
    <dbReference type="NCBI Taxonomy" id="42233"/>
    <lineage>
        <taxon>Bacteria</taxon>
        <taxon>Bacillati</taxon>
        <taxon>Actinomycetota</taxon>
        <taxon>Actinomycetes</taxon>
        <taxon>Micromonosporales</taxon>
        <taxon>Micromonosporaceae</taxon>
        <taxon>Spirilliplanes</taxon>
    </lineage>
</organism>
<dbReference type="SUPFAM" id="SSF48208">
    <property type="entry name" value="Six-hairpin glycosidases"/>
    <property type="match status" value="1"/>
</dbReference>
<dbReference type="FunFam" id="1.50.10.10:FF:000029">
    <property type="entry name" value="Family 65 glycosyl hydrolase"/>
    <property type="match status" value="1"/>
</dbReference>
<dbReference type="GO" id="GO:0005975">
    <property type="term" value="P:carbohydrate metabolic process"/>
    <property type="evidence" value="ECO:0007669"/>
    <property type="project" value="InterPro"/>
</dbReference>
<dbReference type="InterPro" id="IPR011013">
    <property type="entry name" value="Gal_mutarotase_sf_dom"/>
</dbReference>
<dbReference type="SUPFAM" id="SSF74650">
    <property type="entry name" value="Galactose mutarotase-like"/>
    <property type="match status" value="1"/>
</dbReference>
<evidence type="ECO:0000313" key="10">
    <source>
        <dbReference type="EMBL" id="GIJ03816.1"/>
    </source>
</evidence>
<keyword evidence="2 10" id="KW-0378">Hydrolase</keyword>
<dbReference type="PIRSF" id="PIRSF036289">
    <property type="entry name" value="Glycosyl_hydrolase_malt_phosph"/>
    <property type="match status" value="1"/>
</dbReference>
<dbReference type="Pfam" id="PF03632">
    <property type="entry name" value="Glyco_hydro_65m"/>
    <property type="match status" value="1"/>
</dbReference>
<evidence type="ECO:0000259" key="7">
    <source>
        <dbReference type="Pfam" id="PF03632"/>
    </source>
</evidence>
<keyword evidence="11" id="KW-1185">Reference proteome</keyword>
<dbReference type="InterPro" id="IPR008928">
    <property type="entry name" value="6-hairpin_glycosidase_sf"/>
</dbReference>
<feature type="binding site" evidence="5">
    <location>
        <begin position="394"/>
        <end position="395"/>
    </location>
    <ligand>
        <name>substrate</name>
    </ligand>
</feature>
<dbReference type="Gene3D" id="1.50.10.10">
    <property type="match status" value="1"/>
</dbReference>
<dbReference type="Pfam" id="PF03636">
    <property type="entry name" value="Glyco_hydro_65N"/>
    <property type="match status" value="1"/>
</dbReference>
<dbReference type="Gene3D" id="2.70.98.40">
    <property type="entry name" value="Glycoside hydrolase, family 65, N-terminal domain"/>
    <property type="match status" value="1"/>
</dbReference>
<dbReference type="InterPro" id="IPR005195">
    <property type="entry name" value="Glyco_hydro_65_M"/>
</dbReference>
<feature type="domain" description="Glycoside hydrolase family 65 C-terminal" evidence="8">
    <location>
        <begin position="722"/>
        <end position="785"/>
    </location>
</feature>
<evidence type="ECO:0000256" key="5">
    <source>
        <dbReference type="PIRSR" id="PIRSR036289-51"/>
    </source>
</evidence>
<feature type="domain" description="Glycoside hydrolase family 65 central catalytic" evidence="7">
    <location>
        <begin position="360"/>
        <end position="712"/>
    </location>
</feature>
<accession>A0A8J3Y892</accession>
<dbReference type="GO" id="GO:0016757">
    <property type="term" value="F:glycosyltransferase activity"/>
    <property type="evidence" value="ECO:0007669"/>
    <property type="project" value="UniProtKB-ARBA"/>
</dbReference>
<evidence type="ECO:0000259" key="9">
    <source>
        <dbReference type="Pfam" id="PF03636"/>
    </source>
</evidence>
<proteinExistence type="inferred from homology"/>